<keyword evidence="3" id="KW-0547">Nucleotide-binding</keyword>
<organism evidence="7 8">
    <name type="scientific">Actinomadura chokoriensis</name>
    <dbReference type="NCBI Taxonomy" id="454156"/>
    <lineage>
        <taxon>Bacteria</taxon>
        <taxon>Bacillati</taxon>
        <taxon>Actinomycetota</taxon>
        <taxon>Actinomycetes</taxon>
        <taxon>Streptosporangiales</taxon>
        <taxon>Thermomonosporaceae</taxon>
        <taxon>Actinomadura</taxon>
    </lineage>
</organism>
<evidence type="ECO:0000259" key="6">
    <source>
        <dbReference type="PROSITE" id="PS50893"/>
    </source>
</evidence>
<feature type="domain" description="ABC transporter" evidence="6">
    <location>
        <begin position="2"/>
        <end position="230"/>
    </location>
</feature>
<dbReference type="PROSITE" id="PS00211">
    <property type="entry name" value="ABC_TRANSPORTER_1"/>
    <property type="match status" value="1"/>
</dbReference>
<keyword evidence="4 7" id="KW-0067">ATP-binding</keyword>
<keyword evidence="5" id="KW-0029">Amino-acid transport</keyword>
<evidence type="ECO:0000256" key="3">
    <source>
        <dbReference type="ARBA" id="ARBA00022741"/>
    </source>
</evidence>
<evidence type="ECO:0000256" key="1">
    <source>
        <dbReference type="ARBA" id="ARBA00005417"/>
    </source>
</evidence>
<dbReference type="InterPro" id="IPR003439">
    <property type="entry name" value="ABC_transporter-like_ATP-bd"/>
</dbReference>
<keyword evidence="2" id="KW-0813">Transport</keyword>
<evidence type="ECO:0000313" key="8">
    <source>
        <dbReference type="Proteomes" id="UP001569904"/>
    </source>
</evidence>
<name>A0ABV4QRF8_9ACTN</name>
<dbReference type="InterPro" id="IPR052156">
    <property type="entry name" value="BCAA_Transport_ATP-bd_LivF"/>
</dbReference>
<comment type="similarity">
    <text evidence="1">Belongs to the ABC transporter superfamily.</text>
</comment>
<gene>
    <name evidence="7" type="ORF">SM436_05610</name>
</gene>
<dbReference type="GO" id="GO:0005524">
    <property type="term" value="F:ATP binding"/>
    <property type="evidence" value="ECO:0007669"/>
    <property type="project" value="UniProtKB-KW"/>
</dbReference>
<proteinExistence type="inferred from homology"/>
<protein>
    <submittedName>
        <fullName evidence="7">ABC transporter ATP-binding protein</fullName>
    </submittedName>
</protein>
<dbReference type="PANTHER" id="PTHR43820:SF4">
    <property type="entry name" value="HIGH-AFFINITY BRANCHED-CHAIN AMINO ACID TRANSPORT ATP-BINDING PROTEIN LIVF"/>
    <property type="match status" value="1"/>
</dbReference>
<accession>A0ABV4QRF8</accession>
<dbReference type="RefSeq" id="WP_371939504.1">
    <property type="nucleotide sequence ID" value="NZ_JAXCEH010000002.1"/>
</dbReference>
<comment type="caution">
    <text evidence="7">The sequence shown here is derived from an EMBL/GenBank/DDBJ whole genome shotgun (WGS) entry which is preliminary data.</text>
</comment>
<dbReference type="CDD" id="cd03224">
    <property type="entry name" value="ABC_TM1139_LivF_branched"/>
    <property type="match status" value="1"/>
</dbReference>
<dbReference type="EMBL" id="JAXCEH010000002">
    <property type="protein sequence ID" value="MFA1553160.1"/>
    <property type="molecule type" value="Genomic_DNA"/>
</dbReference>
<dbReference type="InterPro" id="IPR017871">
    <property type="entry name" value="ABC_transporter-like_CS"/>
</dbReference>
<dbReference type="SUPFAM" id="SSF52540">
    <property type="entry name" value="P-loop containing nucleoside triphosphate hydrolases"/>
    <property type="match status" value="1"/>
</dbReference>
<dbReference type="Proteomes" id="UP001569904">
    <property type="component" value="Unassembled WGS sequence"/>
</dbReference>
<keyword evidence="8" id="KW-1185">Reference proteome</keyword>
<dbReference type="PANTHER" id="PTHR43820">
    <property type="entry name" value="HIGH-AFFINITY BRANCHED-CHAIN AMINO ACID TRANSPORT ATP-BINDING PROTEIN LIVF"/>
    <property type="match status" value="1"/>
</dbReference>
<reference evidence="7 8" key="1">
    <citation type="submission" date="2023-11" db="EMBL/GenBank/DDBJ databases">
        <title>Actinomadura monticuli sp. nov., isolated from volcanic ash.</title>
        <authorList>
            <person name="Lee S.D."/>
            <person name="Yang H."/>
            <person name="Kim I.S."/>
        </authorList>
    </citation>
    <scope>NUCLEOTIDE SEQUENCE [LARGE SCALE GENOMIC DNA]</scope>
    <source>
        <strain evidence="7 8">DSM 45346</strain>
    </source>
</reference>
<evidence type="ECO:0000256" key="4">
    <source>
        <dbReference type="ARBA" id="ARBA00022840"/>
    </source>
</evidence>
<dbReference type="InterPro" id="IPR003593">
    <property type="entry name" value="AAA+_ATPase"/>
</dbReference>
<dbReference type="PROSITE" id="PS50893">
    <property type="entry name" value="ABC_TRANSPORTER_2"/>
    <property type="match status" value="1"/>
</dbReference>
<dbReference type="InterPro" id="IPR027417">
    <property type="entry name" value="P-loop_NTPase"/>
</dbReference>
<evidence type="ECO:0000313" key="7">
    <source>
        <dbReference type="EMBL" id="MFA1553160.1"/>
    </source>
</evidence>
<dbReference type="SMART" id="SM00382">
    <property type="entry name" value="AAA"/>
    <property type="match status" value="1"/>
</dbReference>
<dbReference type="Pfam" id="PF00005">
    <property type="entry name" value="ABC_tran"/>
    <property type="match status" value="1"/>
</dbReference>
<evidence type="ECO:0000256" key="2">
    <source>
        <dbReference type="ARBA" id="ARBA00022448"/>
    </source>
</evidence>
<dbReference type="Gene3D" id="3.40.50.300">
    <property type="entry name" value="P-loop containing nucleotide triphosphate hydrolases"/>
    <property type="match status" value="1"/>
</dbReference>
<evidence type="ECO:0000256" key="5">
    <source>
        <dbReference type="ARBA" id="ARBA00022970"/>
    </source>
</evidence>
<sequence length="230" mass="25425">MLRIDGLSAWYGEAQALRDVSLHVDEGEIVTLVGRNGAGKTTLLRSLMGLHKGTSGTVQFLDEDISALSPHKRARRGLGYVPDDRGIFATLSVEENLTLPPVMGPQPWSLERVYETFPRLKERRRFPGTKLSGGEQQMLALARVLRTGARLLLCDEPTEGLSPLIVQQIGEILREVKAAGVTVLLIEQNVHFAATVADRHHLLAEGRIVESMDNDEVRARESELLQYLGI</sequence>